<gene>
    <name evidence="12" type="ORF">D915_006675</name>
</gene>
<keyword evidence="6" id="KW-0735">Signal-anchor</keyword>
<dbReference type="GO" id="GO:0016020">
    <property type="term" value="C:membrane"/>
    <property type="evidence" value="ECO:0007669"/>
    <property type="project" value="UniProtKB-SubCell"/>
</dbReference>
<keyword evidence="8 11" id="KW-0472">Membrane</keyword>
<evidence type="ECO:0000256" key="1">
    <source>
        <dbReference type="ARBA" id="ARBA00004606"/>
    </source>
</evidence>
<dbReference type="Proteomes" id="UP000230066">
    <property type="component" value="Unassembled WGS sequence"/>
</dbReference>
<proteinExistence type="inferred from homology"/>
<dbReference type="PANTHER" id="PTHR19297:SF185">
    <property type="entry name" value="BETA-1,3-GALACTOSYL-O-GLYCOSYL-GLYCOPROTEIN BETA-1,6-N-ACETYLGLUCOSAMINYLTRANSFERASE 3"/>
    <property type="match status" value="1"/>
</dbReference>
<comment type="similarity">
    <text evidence="10">Belongs to the glycosyltransferase 14 family.</text>
</comment>
<evidence type="ECO:0000256" key="10">
    <source>
        <dbReference type="ARBA" id="ARBA00038150"/>
    </source>
</evidence>
<keyword evidence="7 11" id="KW-1133">Transmembrane helix</keyword>
<dbReference type="Pfam" id="PF02485">
    <property type="entry name" value="Branch"/>
    <property type="match status" value="1"/>
</dbReference>
<evidence type="ECO:0000256" key="8">
    <source>
        <dbReference type="ARBA" id="ARBA00023136"/>
    </source>
</evidence>
<dbReference type="PANTHER" id="PTHR19297">
    <property type="entry name" value="GLYCOSYLTRANSFERASE 14 FAMILY MEMBER"/>
    <property type="match status" value="1"/>
</dbReference>
<keyword evidence="9" id="KW-0325">Glycoprotein</keyword>
<dbReference type="InterPro" id="IPR003406">
    <property type="entry name" value="Glyco_trans_14"/>
</dbReference>
<comment type="caution">
    <text evidence="12">The sequence shown here is derived from an EMBL/GenBank/DDBJ whole genome shotgun (WGS) entry which is preliminary data.</text>
</comment>
<keyword evidence="13" id="KW-1185">Reference proteome</keyword>
<evidence type="ECO:0000256" key="3">
    <source>
        <dbReference type="ARBA" id="ARBA00022676"/>
    </source>
</evidence>
<evidence type="ECO:0000256" key="6">
    <source>
        <dbReference type="ARBA" id="ARBA00022968"/>
    </source>
</evidence>
<comment type="pathway">
    <text evidence="2">Protein modification; protein glycosylation.</text>
</comment>
<evidence type="ECO:0000256" key="2">
    <source>
        <dbReference type="ARBA" id="ARBA00004922"/>
    </source>
</evidence>
<evidence type="ECO:0000256" key="9">
    <source>
        <dbReference type="ARBA" id="ARBA00023180"/>
    </source>
</evidence>
<keyword evidence="3" id="KW-0328">Glycosyltransferase</keyword>
<reference evidence="12" key="1">
    <citation type="submission" date="2019-03" db="EMBL/GenBank/DDBJ databases">
        <title>Improved annotation for the trematode Fasciola hepatica.</title>
        <authorList>
            <person name="Choi Y.-J."/>
            <person name="Martin J."/>
            <person name="Mitreva M."/>
        </authorList>
    </citation>
    <scope>NUCLEOTIDE SEQUENCE [LARGE SCALE GENOMIC DNA]</scope>
</reference>
<evidence type="ECO:0000256" key="4">
    <source>
        <dbReference type="ARBA" id="ARBA00022679"/>
    </source>
</evidence>
<keyword evidence="5 11" id="KW-0812">Transmembrane</keyword>
<accession>A0A4E0RM87</accession>
<dbReference type="EMBL" id="JXXN02002830">
    <property type="protein sequence ID" value="THD22338.1"/>
    <property type="molecule type" value="Genomic_DNA"/>
</dbReference>
<evidence type="ECO:0000313" key="13">
    <source>
        <dbReference type="Proteomes" id="UP000230066"/>
    </source>
</evidence>
<protein>
    <submittedName>
        <fullName evidence="12">Glycosyltransferase 14 family member</fullName>
    </submittedName>
</protein>
<keyword evidence="4" id="KW-0808">Transferase</keyword>
<sequence length="442" mass="51625">MQSYVDKLHNALWKISEMVLRIVLPCACILLVGYLLFSYTPPKEQGKPIKQWTEYRLIENSTYQIQTGTDDICPTLISKTTNELFAELLTKTVRALPMNFSARNVHQCNLFTQIYGDQLEVSQEEMEFPLAFSFNIHKEFYQFARLFRAVYRHHNSYCIHVDAKADETFRRQVGDLATCFGPNVHVIPLRQSISIHWADFGTVEAWIQCAKFFLKQSPIQWRYMLNGSGQEFPLLTNWELVKALKAINGSNIVESDYSPRFRSRIPKKPLSFKLTWVKGSIYTALRKEMVRFALTNNYAKEILAALRSESKQKLCQDEMFFSTINYNPYFKAPGGCLVAKNPNDSDPRSTFVARYVDWYPKPCLSKLSQREVCIMGVRDIPKLTKRYEFFVNKFLPDFEPVAYDCLEWWLFRKIRDERDFGRTATSFNASFYSDLYCSSNHL</sequence>
<evidence type="ECO:0000256" key="7">
    <source>
        <dbReference type="ARBA" id="ARBA00022989"/>
    </source>
</evidence>
<feature type="transmembrane region" description="Helical" evidence="11">
    <location>
        <begin position="18"/>
        <end position="37"/>
    </location>
</feature>
<name>A0A4E0RM87_FASHE</name>
<evidence type="ECO:0000256" key="11">
    <source>
        <dbReference type="SAM" id="Phobius"/>
    </source>
</evidence>
<comment type="subcellular location">
    <subcellularLocation>
        <location evidence="1">Membrane</location>
        <topology evidence="1">Single-pass type II membrane protein</topology>
    </subcellularLocation>
</comment>
<evidence type="ECO:0000313" key="12">
    <source>
        <dbReference type="EMBL" id="THD22338.1"/>
    </source>
</evidence>
<evidence type="ECO:0000256" key="5">
    <source>
        <dbReference type="ARBA" id="ARBA00022692"/>
    </source>
</evidence>
<dbReference type="GO" id="GO:0008375">
    <property type="term" value="F:acetylglucosaminyltransferase activity"/>
    <property type="evidence" value="ECO:0007669"/>
    <property type="project" value="TreeGrafter"/>
</dbReference>
<organism evidence="12 13">
    <name type="scientific">Fasciola hepatica</name>
    <name type="common">Liver fluke</name>
    <dbReference type="NCBI Taxonomy" id="6192"/>
    <lineage>
        <taxon>Eukaryota</taxon>
        <taxon>Metazoa</taxon>
        <taxon>Spiralia</taxon>
        <taxon>Lophotrochozoa</taxon>
        <taxon>Platyhelminthes</taxon>
        <taxon>Trematoda</taxon>
        <taxon>Digenea</taxon>
        <taxon>Plagiorchiida</taxon>
        <taxon>Echinostomata</taxon>
        <taxon>Echinostomatoidea</taxon>
        <taxon>Fasciolidae</taxon>
        <taxon>Fasciola</taxon>
    </lineage>
</organism>
<dbReference type="AlphaFoldDB" id="A0A4E0RM87"/>